<dbReference type="PANTHER" id="PTHR11786">
    <property type="entry name" value="N-HYDROXYARYLAMINE O-ACETYLTRANSFERASE"/>
    <property type="match status" value="1"/>
</dbReference>
<evidence type="ECO:0000256" key="1">
    <source>
        <dbReference type="ARBA" id="ARBA00006547"/>
    </source>
</evidence>
<dbReference type="InterPro" id="IPR053710">
    <property type="entry name" value="Arylamine_NAT_domain_sf"/>
</dbReference>
<dbReference type="Gene3D" id="3.30.2140.20">
    <property type="match status" value="1"/>
</dbReference>
<protein>
    <submittedName>
        <fullName evidence="3">N-acetyltransferase-like protein 3</fullName>
    </submittedName>
</protein>
<gene>
    <name evidence="3" type="ORF">C1H76_1591</name>
</gene>
<dbReference type="Proteomes" id="UP000308133">
    <property type="component" value="Unassembled WGS sequence"/>
</dbReference>
<evidence type="ECO:0000256" key="2">
    <source>
        <dbReference type="SAM" id="MobiDB-lite"/>
    </source>
</evidence>
<accession>A0A4U7B4F0</accession>
<comment type="similarity">
    <text evidence="1">Belongs to the arylamine N-acetyltransferase family.</text>
</comment>
<dbReference type="SUPFAM" id="SSF54001">
    <property type="entry name" value="Cysteine proteinases"/>
    <property type="match status" value="1"/>
</dbReference>
<dbReference type="EMBL" id="PTQR01000014">
    <property type="protein sequence ID" value="TKX26238.1"/>
    <property type="molecule type" value="Genomic_DNA"/>
</dbReference>
<dbReference type="InterPro" id="IPR038765">
    <property type="entry name" value="Papain-like_cys_pep_sf"/>
</dbReference>
<evidence type="ECO:0000313" key="4">
    <source>
        <dbReference type="Proteomes" id="UP000308133"/>
    </source>
</evidence>
<dbReference type="PANTHER" id="PTHR11786:SF0">
    <property type="entry name" value="ARYLAMINE N-ACETYLTRANSFERASE 4-RELATED"/>
    <property type="match status" value="1"/>
</dbReference>
<proteinExistence type="inferred from homology"/>
<dbReference type="GO" id="GO:0016407">
    <property type="term" value="F:acetyltransferase activity"/>
    <property type="evidence" value="ECO:0007669"/>
    <property type="project" value="InterPro"/>
</dbReference>
<dbReference type="AlphaFoldDB" id="A0A4U7B4F0"/>
<name>A0A4U7B4F0_9PEZI</name>
<feature type="region of interest" description="Disordered" evidence="2">
    <location>
        <begin position="167"/>
        <end position="187"/>
    </location>
</feature>
<dbReference type="InterPro" id="IPR001447">
    <property type="entry name" value="Arylamine_N-AcTrfase"/>
</dbReference>
<organism evidence="3 4">
    <name type="scientific">Elsinoe australis</name>
    <dbReference type="NCBI Taxonomy" id="40998"/>
    <lineage>
        <taxon>Eukaryota</taxon>
        <taxon>Fungi</taxon>
        <taxon>Dikarya</taxon>
        <taxon>Ascomycota</taxon>
        <taxon>Pezizomycotina</taxon>
        <taxon>Dothideomycetes</taxon>
        <taxon>Dothideomycetidae</taxon>
        <taxon>Myriangiales</taxon>
        <taxon>Elsinoaceae</taxon>
        <taxon>Elsinoe</taxon>
    </lineage>
</organism>
<keyword evidence="3" id="KW-0808">Transferase</keyword>
<evidence type="ECO:0000313" key="3">
    <source>
        <dbReference type="EMBL" id="TKX26238.1"/>
    </source>
</evidence>
<comment type="caution">
    <text evidence="3">The sequence shown here is derived from an EMBL/GenBank/DDBJ whole genome shotgun (WGS) entry which is preliminary data.</text>
</comment>
<sequence>MAFTAKDSRGFSSLLSTPVPSAYTPTQILTYLDHVQFPLPLTFPRTPETLTLLHRLQITTIPYDNLSLHYNPSHDNSIHPQDLFNKFITPPPGSRGRGGYCFENATFWLNILRGLGFTAYASQARIRLRDGPVPRGDFVGPRHVIIIVHFGDGQRWSSDVGFGGDGPTSPLRLEERESGGTGDEGAVTNLGSQQVRISRGQFPGTVDAGRNQFWFYEYRNGREVEWNRYYAFADVEAGSWDLEAANWWVQTHPESFQRKGLLLVKFLRGKGGDVVNGEGEGVKQVEVVGKMMLADGVVKRNMGGKTEVVKVCRTEAERIGALKEHFGISLTDEEREGIRGFETELRG</sequence>
<reference evidence="3 4" key="1">
    <citation type="submission" date="2018-02" db="EMBL/GenBank/DDBJ databases">
        <title>Draft genome sequences of Elsinoe sp., causing black scab on jojoba.</title>
        <authorList>
            <person name="Stodart B."/>
            <person name="Jeffress S."/>
            <person name="Ash G."/>
            <person name="Arun Chinnappa K."/>
        </authorList>
    </citation>
    <scope>NUCLEOTIDE SEQUENCE [LARGE SCALE GENOMIC DNA]</scope>
    <source>
        <strain evidence="3 4">Hillstone_2</strain>
    </source>
</reference>
<dbReference type="Pfam" id="PF00797">
    <property type="entry name" value="Acetyltransf_2"/>
    <property type="match status" value="1"/>
</dbReference>